<dbReference type="SUPFAM" id="SSF51905">
    <property type="entry name" value="FAD/NAD(P)-binding domain"/>
    <property type="match status" value="1"/>
</dbReference>
<dbReference type="PANTHER" id="PTHR13847:SF287">
    <property type="entry name" value="FAD-DEPENDENT OXIDOREDUCTASE DOMAIN-CONTAINING PROTEIN 1"/>
    <property type="match status" value="1"/>
</dbReference>
<keyword evidence="1" id="KW-0560">Oxidoreductase</keyword>
<evidence type="ECO:0000256" key="1">
    <source>
        <dbReference type="ARBA" id="ARBA00023002"/>
    </source>
</evidence>
<evidence type="ECO:0000313" key="3">
    <source>
        <dbReference type="EMBL" id="RFA94890.1"/>
    </source>
</evidence>
<feature type="domain" description="FAD dependent oxidoreductase" evidence="2">
    <location>
        <begin position="3"/>
        <end position="383"/>
    </location>
</feature>
<dbReference type="OrthoDB" id="168391at2157"/>
<protein>
    <submittedName>
        <fullName evidence="3">Proline dehydrogenase</fullName>
    </submittedName>
</protein>
<gene>
    <name evidence="3" type="ORF">CGL51_09120</name>
    <name evidence="4" type="ORF">CGL52_01755</name>
</gene>
<dbReference type="EMBL" id="NMUE01000030">
    <property type="protein sequence ID" value="RFA94890.1"/>
    <property type="molecule type" value="Genomic_DNA"/>
</dbReference>
<accession>A0A371QWS6</accession>
<organism evidence="3 6">
    <name type="scientific">Pyrobaculum aerophilum</name>
    <dbReference type="NCBI Taxonomy" id="13773"/>
    <lineage>
        <taxon>Archaea</taxon>
        <taxon>Thermoproteota</taxon>
        <taxon>Thermoprotei</taxon>
        <taxon>Thermoproteales</taxon>
        <taxon>Thermoproteaceae</taxon>
        <taxon>Pyrobaculum</taxon>
    </lineage>
</organism>
<evidence type="ECO:0000313" key="4">
    <source>
        <dbReference type="EMBL" id="RFB00099.1"/>
    </source>
</evidence>
<evidence type="ECO:0000313" key="5">
    <source>
        <dbReference type="Proteomes" id="UP000256877"/>
    </source>
</evidence>
<dbReference type="EMBL" id="NMUF01000003">
    <property type="protein sequence ID" value="RFB00099.1"/>
    <property type="molecule type" value="Genomic_DNA"/>
</dbReference>
<dbReference type="PANTHER" id="PTHR13847">
    <property type="entry name" value="SARCOSINE DEHYDROGENASE-RELATED"/>
    <property type="match status" value="1"/>
</dbReference>
<name>A0A371QWS6_9CREN</name>
<dbReference type="AlphaFoldDB" id="A0A371QWS6"/>
<dbReference type="Gene3D" id="3.50.50.60">
    <property type="entry name" value="FAD/NAD(P)-binding domain"/>
    <property type="match status" value="1"/>
</dbReference>
<dbReference type="Gene3D" id="3.30.9.10">
    <property type="entry name" value="D-Amino Acid Oxidase, subunit A, domain 2"/>
    <property type="match status" value="1"/>
</dbReference>
<dbReference type="GO" id="GO:0016491">
    <property type="term" value="F:oxidoreductase activity"/>
    <property type="evidence" value="ECO:0007669"/>
    <property type="project" value="UniProtKB-KW"/>
</dbReference>
<dbReference type="Proteomes" id="UP000256877">
    <property type="component" value="Unassembled WGS sequence"/>
</dbReference>
<dbReference type="RefSeq" id="WP_116421500.1">
    <property type="nucleotide sequence ID" value="NZ_NMUE01000030.1"/>
</dbReference>
<dbReference type="GO" id="GO:0005737">
    <property type="term" value="C:cytoplasm"/>
    <property type="evidence" value="ECO:0007669"/>
    <property type="project" value="TreeGrafter"/>
</dbReference>
<evidence type="ECO:0000313" key="6">
    <source>
        <dbReference type="Proteomes" id="UP000257123"/>
    </source>
</evidence>
<proteinExistence type="predicted"/>
<dbReference type="InterPro" id="IPR006076">
    <property type="entry name" value="FAD-dep_OxRdtase"/>
</dbReference>
<sequence>MYDYVIVGAGIVGMAAAYHIRRLSPHSKVLVVDQNPGIGMGDTGRSAAAFRTAFTSWINRVLAKTSIDFYREVQRKGVDLGMRFVGYLFLVPEENAETMRKVAEELRTMGIAVEFYRKLDAPVRFRVSEDEEAREMGLPDVAFGLLVKEAGIMDPEKLVRYYYEEYTRLGGEVKFNTRVENIFFAPKRPLGIPGEPFVWQDVKVAGVETTNGVIEARNVILATGAWTERLMDALGFGLPLKPRKRQVFVVRADGELRRLLELGLADREYGPMFILPKGVYMRPEPGEGTFWVGVADRRPFRLEEPPEAEEALWRYGIYPVLTKYVPAVEGRVPQNAWAGHYDENVVDYQPIVDRLAEGLYVAAGTSGSGIMKADAIGRIAAYLALGYGKAELYGGVVVESNLLRHNRCFEEERLVI</sequence>
<dbReference type="Proteomes" id="UP000257123">
    <property type="component" value="Unassembled WGS sequence"/>
</dbReference>
<dbReference type="InterPro" id="IPR036188">
    <property type="entry name" value="FAD/NAD-bd_sf"/>
</dbReference>
<comment type="caution">
    <text evidence="3">The sequence shown here is derived from an EMBL/GenBank/DDBJ whole genome shotgun (WGS) entry which is preliminary data.</text>
</comment>
<reference evidence="5 6" key="1">
    <citation type="submission" date="2017-07" db="EMBL/GenBank/DDBJ databases">
        <title>Draft genome sequence of aerobic hyperthermophilic archaea, Pyrobaculum aerophilum YKB31 and YKB32.</title>
        <authorList>
            <person name="Mochizuki T."/>
            <person name="Berliner A.J."/>
            <person name="Yoshida-Takashima Y."/>
            <person name="Takaki Y."/>
            <person name="Nunoura T."/>
            <person name="Takai K."/>
        </authorList>
    </citation>
    <scope>NUCLEOTIDE SEQUENCE [LARGE SCALE GENOMIC DNA]</scope>
    <source>
        <strain evidence="3 6">YKB31</strain>
        <strain evidence="4 5">YKB32</strain>
    </source>
</reference>
<evidence type="ECO:0000259" key="2">
    <source>
        <dbReference type="Pfam" id="PF01266"/>
    </source>
</evidence>
<dbReference type="Pfam" id="PF01266">
    <property type="entry name" value="DAO"/>
    <property type="match status" value="1"/>
</dbReference>